<dbReference type="SUPFAM" id="SSF48371">
    <property type="entry name" value="ARM repeat"/>
    <property type="match status" value="1"/>
</dbReference>
<dbReference type="GO" id="GO:0004674">
    <property type="term" value="F:protein serine/threonine kinase activity"/>
    <property type="evidence" value="ECO:0007669"/>
    <property type="project" value="InterPro"/>
</dbReference>
<dbReference type="EnsemblMetazoa" id="Aqu2.1.20568_001">
    <property type="protein sequence ID" value="Aqu2.1.20568_001"/>
    <property type="gene ID" value="Aqu2.1.20568"/>
</dbReference>
<accession>A0A1X7TZL8</accession>
<dbReference type="PANTHER" id="PTHR17583">
    <property type="entry name" value="PHOSPHOINOSITIDE 3-KINASE REGULATORY SUBUNIT 4"/>
    <property type="match status" value="1"/>
</dbReference>
<dbReference type="PANTHER" id="PTHR17583:SF0">
    <property type="entry name" value="PHOSPHOINOSITIDE 3-KINASE REGULATORY SUBUNIT 4"/>
    <property type="match status" value="1"/>
</dbReference>
<evidence type="ECO:0000313" key="3">
    <source>
        <dbReference type="EnsemblMetazoa" id="Aqu2.1.20568_001"/>
    </source>
</evidence>
<dbReference type="GO" id="GO:0045324">
    <property type="term" value="P:late endosome to vacuole transport"/>
    <property type="evidence" value="ECO:0007669"/>
    <property type="project" value="InterPro"/>
</dbReference>
<evidence type="ECO:0000256" key="1">
    <source>
        <dbReference type="ARBA" id="ARBA00022737"/>
    </source>
</evidence>
<dbReference type="GO" id="GO:0071561">
    <property type="term" value="C:nucleus-vacuole junction"/>
    <property type="evidence" value="ECO:0007669"/>
    <property type="project" value="TreeGrafter"/>
</dbReference>
<dbReference type="STRING" id="400682.A0A1X7TZL8"/>
<dbReference type="GO" id="GO:0006623">
    <property type="term" value="P:protein targeting to vacuole"/>
    <property type="evidence" value="ECO:0007669"/>
    <property type="project" value="TreeGrafter"/>
</dbReference>
<name>A0A1X7TZL8_AMPQE</name>
<keyword evidence="1" id="KW-0677">Repeat</keyword>
<dbReference type="AlphaFoldDB" id="A0A1X7TZL8"/>
<organism evidence="3">
    <name type="scientific">Amphimedon queenslandica</name>
    <name type="common">Sponge</name>
    <dbReference type="NCBI Taxonomy" id="400682"/>
    <lineage>
        <taxon>Eukaryota</taxon>
        <taxon>Metazoa</taxon>
        <taxon>Porifera</taxon>
        <taxon>Demospongiae</taxon>
        <taxon>Heteroscleromorpha</taxon>
        <taxon>Haplosclerida</taxon>
        <taxon>Niphatidae</taxon>
        <taxon>Amphimedon</taxon>
    </lineage>
</organism>
<proteinExistence type="predicted"/>
<evidence type="ECO:0000259" key="2">
    <source>
        <dbReference type="Pfam" id="PF22956"/>
    </source>
</evidence>
<dbReference type="InterPro" id="IPR055231">
    <property type="entry name" value="2AA_helical"/>
</dbReference>
<dbReference type="eggNOG" id="KOG1240">
    <property type="taxonomic scope" value="Eukaryota"/>
</dbReference>
<dbReference type="OrthoDB" id="242910at2759"/>
<dbReference type="GO" id="GO:0016236">
    <property type="term" value="P:macroautophagy"/>
    <property type="evidence" value="ECO:0007669"/>
    <property type="project" value="InterPro"/>
</dbReference>
<dbReference type="InParanoid" id="A0A1X7TZL8"/>
<reference evidence="3" key="1">
    <citation type="submission" date="2017-05" db="UniProtKB">
        <authorList>
            <consortium name="EnsemblMetazoa"/>
        </authorList>
    </citation>
    <scope>IDENTIFICATION</scope>
</reference>
<sequence>MHYSHFAHGLSDPEEAVICEAISSMTVLCINGLFNLRFLISSLQQIVPFIAHPNIWARYGSVGFIMAAASQLDDIDALCYIAPVVQPFLKYNNILELDNKLVLLNAISDPIPRSVLDYVMKQQDLDSLFE</sequence>
<dbReference type="GO" id="GO:0034272">
    <property type="term" value="C:phosphatidylinositol 3-kinase complex, class III, type II"/>
    <property type="evidence" value="ECO:0007669"/>
    <property type="project" value="TreeGrafter"/>
</dbReference>
<dbReference type="GO" id="GO:0034271">
    <property type="term" value="C:phosphatidylinositol 3-kinase complex, class III, type I"/>
    <property type="evidence" value="ECO:0007669"/>
    <property type="project" value="TreeGrafter"/>
</dbReference>
<dbReference type="Pfam" id="PF22956">
    <property type="entry name" value="VPS15-like_hel"/>
    <property type="match status" value="1"/>
</dbReference>
<dbReference type="InterPro" id="IPR045162">
    <property type="entry name" value="Vps15-like"/>
</dbReference>
<dbReference type="GO" id="GO:0005770">
    <property type="term" value="C:late endosome"/>
    <property type="evidence" value="ECO:0007669"/>
    <property type="project" value="TreeGrafter"/>
</dbReference>
<dbReference type="InterPro" id="IPR016024">
    <property type="entry name" value="ARM-type_fold"/>
</dbReference>
<feature type="domain" description="Phosphatase 2A Regulatory Subunit A helical" evidence="2">
    <location>
        <begin position="6"/>
        <end position="120"/>
    </location>
</feature>
<protein>
    <recommendedName>
        <fullName evidence="2">Phosphatase 2A Regulatory Subunit A helical domain-containing protein</fullName>
    </recommendedName>
</protein>